<dbReference type="EMBL" id="CM037158">
    <property type="protein sequence ID" value="KAH7850995.1"/>
    <property type="molecule type" value="Genomic_DNA"/>
</dbReference>
<proteinExistence type="predicted"/>
<protein>
    <submittedName>
        <fullName evidence="1">Uncharacterized protein</fullName>
    </submittedName>
</protein>
<sequence length="910" mass="104867">MKWFRVSFFDFFIELEIKDDDSDHVWRLINLYASFTDSVRKSQWEELIGYRQQCSEDWVVWGDFNDILWVDEKQGGRTREAWSLKAFREFLTELKAVDLGYSGYPFTWTNRRGGDGMVKERLDRVLVSSGWRLQYDRAKVQNLFAVGSDHAALLVDTNPHKFSGPRQFRFDKRWVDDPDCYDVICKGWQGTIRGSNMFQVFSKVRNTRQELRVWSKKRNFNARRRINEVHGQLKEIGEEREYGDMGQIRALEKELGEAWVQEEKYWRQKARISWMVEGDRNTSFFHAKVTQRRKRNAIAGIQNSNGSWGDDPEDIAKEFVQYFHQLFQSEGTNHISEVVDTIKARVTEQMNQSFTRMVTYSEIRQALFDIDPNKAPGMDGMTAGFYQTYWEVVGADVYRYNKEASFLQFLRSITSRAAQTCQSSLLNLLEMGSAAVETTKPHVVIVPFPAQGHVTPMMQLSKLLHSRGFHVTFVNTEFNHKRLIRSRGPESVKDLTDFRFETIPDGLPPSDRDATQDVPPLCDSTRKNCLAPFVDLLHKLNSTPEVPPVSCVVSDGIMSFAIEAAREIGVPEIQFWTASACSFMGYLNYRELIKRGIFPFKDDYMSDGTLDTPVDWIPGMINMRLKDLPSFLRTTDVDDIMFDFMGEEAQNCLKSSAIIFNTFDEFEHKVLEAIASKFPRIYTIGPLSLLCKQVSNSQVNSLNSSLWKEDSKCLEWLNQREPNSVVYVNYGSVTVMSGENLREFAWGLANSKHPFLWIVRPDVVMGDSAKLPEDFLKETKDRGFLVSWCSQAQVLNHPSVGVFLTHCGWNSMTETVCGGVPVICWPFFADQQTNCRYACTHWGMGVEVNNDVKRDEVEALVREMMEGERGKEMRSKAKDWKKKAEEAVDVGGSSYSNFDRFIKEALLREE</sequence>
<gene>
    <name evidence="1" type="ORF">Vadar_005678</name>
</gene>
<reference evidence="1 2" key="1">
    <citation type="journal article" date="2021" name="Hortic Res">
        <title>High-quality reference genome and annotation aids understanding of berry development for evergreen blueberry (Vaccinium darrowii).</title>
        <authorList>
            <person name="Yu J."/>
            <person name="Hulse-Kemp A.M."/>
            <person name="Babiker E."/>
            <person name="Staton M."/>
        </authorList>
    </citation>
    <scope>NUCLEOTIDE SEQUENCE [LARGE SCALE GENOMIC DNA]</scope>
    <source>
        <strain evidence="2">cv. NJ 8807/NJ 8810</strain>
        <tissue evidence="1">Young leaf</tissue>
    </source>
</reference>
<organism evidence="1 2">
    <name type="scientific">Vaccinium darrowii</name>
    <dbReference type="NCBI Taxonomy" id="229202"/>
    <lineage>
        <taxon>Eukaryota</taxon>
        <taxon>Viridiplantae</taxon>
        <taxon>Streptophyta</taxon>
        <taxon>Embryophyta</taxon>
        <taxon>Tracheophyta</taxon>
        <taxon>Spermatophyta</taxon>
        <taxon>Magnoliopsida</taxon>
        <taxon>eudicotyledons</taxon>
        <taxon>Gunneridae</taxon>
        <taxon>Pentapetalae</taxon>
        <taxon>asterids</taxon>
        <taxon>Ericales</taxon>
        <taxon>Ericaceae</taxon>
        <taxon>Vaccinioideae</taxon>
        <taxon>Vaccinieae</taxon>
        <taxon>Vaccinium</taxon>
    </lineage>
</organism>
<accession>A0ACB7YBP4</accession>
<comment type="caution">
    <text evidence="1">The sequence shown here is derived from an EMBL/GenBank/DDBJ whole genome shotgun (WGS) entry which is preliminary data.</text>
</comment>
<dbReference type="Proteomes" id="UP000828048">
    <property type="component" value="Chromosome 8"/>
</dbReference>
<name>A0ACB7YBP4_9ERIC</name>
<evidence type="ECO:0000313" key="1">
    <source>
        <dbReference type="EMBL" id="KAH7850995.1"/>
    </source>
</evidence>
<keyword evidence="2" id="KW-1185">Reference proteome</keyword>
<evidence type="ECO:0000313" key="2">
    <source>
        <dbReference type="Proteomes" id="UP000828048"/>
    </source>
</evidence>